<keyword evidence="3" id="KW-1185">Reference proteome</keyword>
<evidence type="ECO:0000256" key="1">
    <source>
        <dbReference type="SAM" id="MobiDB-lite"/>
    </source>
</evidence>
<evidence type="ECO:0000313" key="2">
    <source>
        <dbReference type="EMBL" id="KAF7841361.1"/>
    </source>
</evidence>
<proteinExistence type="predicted"/>
<dbReference type="AlphaFoldDB" id="A0A835CFY9"/>
<gene>
    <name evidence="2" type="ORF">G2W53_003659</name>
</gene>
<protein>
    <submittedName>
        <fullName evidence="2">Uncharacterized protein</fullName>
    </submittedName>
</protein>
<accession>A0A835CFY9</accession>
<organism evidence="2 3">
    <name type="scientific">Senna tora</name>
    <dbReference type="NCBI Taxonomy" id="362788"/>
    <lineage>
        <taxon>Eukaryota</taxon>
        <taxon>Viridiplantae</taxon>
        <taxon>Streptophyta</taxon>
        <taxon>Embryophyta</taxon>
        <taxon>Tracheophyta</taxon>
        <taxon>Spermatophyta</taxon>
        <taxon>Magnoliopsida</taxon>
        <taxon>eudicotyledons</taxon>
        <taxon>Gunneridae</taxon>
        <taxon>Pentapetalae</taxon>
        <taxon>rosids</taxon>
        <taxon>fabids</taxon>
        <taxon>Fabales</taxon>
        <taxon>Fabaceae</taxon>
        <taxon>Caesalpinioideae</taxon>
        <taxon>Cassia clade</taxon>
        <taxon>Senna</taxon>
    </lineage>
</organism>
<dbReference type="Proteomes" id="UP000634136">
    <property type="component" value="Unassembled WGS sequence"/>
</dbReference>
<feature type="region of interest" description="Disordered" evidence="1">
    <location>
        <begin position="41"/>
        <end position="62"/>
    </location>
</feature>
<dbReference type="EMBL" id="JAAIUW010000002">
    <property type="protein sequence ID" value="KAF7841361.1"/>
    <property type="molecule type" value="Genomic_DNA"/>
</dbReference>
<name>A0A835CFY9_9FABA</name>
<evidence type="ECO:0000313" key="3">
    <source>
        <dbReference type="Proteomes" id="UP000634136"/>
    </source>
</evidence>
<reference evidence="2" key="1">
    <citation type="submission" date="2020-09" db="EMBL/GenBank/DDBJ databases">
        <title>Genome-Enabled Discovery of Anthraquinone Biosynthesis in Senna tora.</title>
        <authorList>
            <person name="Kang S.-H."/>
            <person name="Pandey R.P."/>
            <person name="Lee C.-M."/>
            <person name="Sim J.-S."/>
            <person name="Jeong J.-T."/>
            <person name="Choi B.-S."/>
            <person name="Jung M."/>
            <person name="Ginzburg D."/>
            <person name="Zhao K."/>
            <person name="Won S.Y."/>
            <person name="Oh T.-J."/>
            <person name="Yu Y."/>
            <person name="Kim N.-H."/>
            <person name="Lee O.R."/>
            <person name="Lee T.-H."/>
            <person name="Bashyal P."/>
            <person name="Kim T.-S."/>
            <person name="Lee W.-H."/>
            <person name="Kawkins C."/>
            <person name="Kim C.-K."/>
            <person name="Kim J.S."/>
            <person name="Ahn B.O."/>
            <person name="Rhee S.Y."/>
            <person name="Sohng J.K."/>
        </authorList>
    </citation>
    <scope>NUCLEOTIDE SEQUENCE</scope>
    <source>
        <tissue evidence="2">Leaf</tissue>
    </source>
</reference>
<comment type="caution">
    <text evidence="2">The sequence shown here is derived from an EMBL/GenBank/DDBJ whole genome shotgun (WGS) entry which is preliminary data.</text>
</comment>
<sequence>MEATPEASSNRANKTEKLLDVLNQKDPLYLHPFWKSSAEIMPKRSKRATTSEELTPQKAKEHVEGRKILQERPFSPDDRFQFHQQITESGLLQLVQPCSEGNLAYVRNFYSMAKLNRMGDTGRSERANLLLQEESQQQYLHLAPLPKPQPYALVPFQWYRSRPSPPTLSIDETKAR</sequence>